<protein>
    <submittedName>
        <fullName evidence="1">Uncharacterized protein</fullName>
    </submittedName>
</protein>
<dbReference type="Proteomes" id="UP000199622">
    <property type="component" value="Unassembled WGS sequence"/>
</dbReference>
<proteinExistence type="predicted"/>
<organism evidence="1 2">
    <name type="scientific">Amycolatopsis tolypomycina</name>
    <dbReference type="NCBI Taxonomy" id="208445"/>
    <lineage>
        <taxon>Bacteria</taxon>
        <taxon>Bacillati</taxon>
        <taxon>Actinomycetota</taxon>
        <taxon>Actinomycetes</taxon>
        <taxon>Pseudonocardiales</taxon>
        <taxon>Pseudonocardiaceae</taxon>
        <taxon>Amycolatopsis</taxon>
    </lineage>
</organism>
<dbReference type="EMBL" id="FNSO01000004">
    <property type="protein sequence ID" value="SEC67191.1"/>
    <property type="molecule type" value="Genomic_DNA"/>
</dbReference>
<dbReference type="RefSeq" id="WP_091310739.1">
    <property type="nucleotide sequence ID" value="NZ_FNSO01000004.1"/>
</dbReference>
<sequence>MRETGDEEAEAREGVRADWAAEVANTMGGEIAEAITPIARDVYESREQDKIQADAQLVRQFGKKSEE</sequence>
<reference evidence="2" key="1">
    <citation type="submission" date="2016-10" db="EMBL/GenBank/DDBJ databases">
        <authorList>
            <person name="Varghese N."/>
            <person name="Submissions S."/>
        </authorList>
    </citation>
    <scope>NUCLEOTIDE SEQUENCE [LARGE SCALE GENOMIC DNA]</scope>
    <source>
        <strain evidence="2">DSM 44544</strain>
    </source>
</reference>
<gene>
    <name evidence="1" type="ORF">SAMN04489727_4631</name>
</gene>
<accession>A0A1H4UFW6</accession>
<dbReference type="STRING" id="208445.SAMN04489727_4631"/>
<keyword evidence="2" id="KW-1185">Reference proteome</keyword>
<name>A0A1H4UFW6_9PSEU</name>
<dbReference type="AlphaFoldDB" id="A0A1H4UFW6"/>
<evidence type="ECO:0000313" key="1">
    <source>
        <dbReference type="EMBL" id="SEC67191.1"/>
    </source>
</evidence>
<evidence type="ECO:0000313" key="2">
    <source>
        <dbReference type="Proteomes" id="UP000199622"/>
    </source>
</evidence>